<accession>A0A645J340</accession>
<name>A0A645J340_9ZZZZ</name>
<dbReference type="GO" id="GO:0004190">
    <property type="term" value="F:aspartic-type endopeptidase activity"/>
    <property type="evidence" value="ECO:0007669"/>
    <property type="project" value="InterPro"/>
</dbReference>
<gene>
    <name evidence="3" type="ORF">SDC9_204823</name>
</gene>
<dbReference type="EMBL" id="VSSQ01128302">
    <property type="protein sequence ID" value="MPN57129.1"/>
    <property type="molecule type" value="Genomic_DNA"/>
</dbReference>
<feature type="transmembrane region" description="Helical" evidence="1">
    <location>
        <begin position="69"/>
        <end position="89"/>
    </location>
</feature>
<protein>
    <recommendedName>
        <fullName evidence="2">Prepilin type IV endopeptidase peptidase domain-containing protein</fullName>
    </recommendedName>
</protein>
<evidence type="ECO:0000256" key="1">
    <source>
        <dbReference type="SAM" id="Phobius"/>
    </source>
</evidence>
<feature type="domain" description="Prepilin type IV endopeptidase peptidase" evidence="2">
    <location>
        <begin position="2"/>
        <end position="56"/>
    </location>
</feature>
<dbReference type="GO" id="GO:0016020">
    <property type="term" value="C:membrane"/>
    <property type="evidence" value="ECO:0007669"/>
    <property type="project" value="InterPro"/>
</dbReference>
<evidence type="ECO:0000313" key="3">
    <source>
        <dbReference type="EMBL" id="MPN57129.1"/>
    </source>
</evidence>
<dbReference type="Pfam" id="PF01478">
    <property type="entry name" value="Peptidase_A24"/>
    <property type="match status" value="1"/>
</dbReference>
<dbReference type="InterPro" id="IPR000045">
    <property type="entry name" value="Prepilin_IV_endopep_pep"/>
</dbReference>
<comment type="caution">
    <text evidence="3">The sequence shown here is derived from an EMBL/GenBank/DDBJ whole genome shotgun (WGS) entry which is preliminary data.</text>
</comment>
<dbReference type="AlphaFoldDB" id="A0A645J340"/>
<evidence type="ECO:0000259" key="2">
    <source>
        <dbReference type="Pfam" id="PF01478"/>
    </source>
</evidence>
<feature type="transmembrane region" description="Helical" evidence="1">
    <location>
        <begin position="42"/>
        <end position="62"/>
    </location>
</feature>
<organism evidence="3">
    <name type="scientific">bioreactor metagenome</name>
    <dbReference type="NCBI Taxonomy" id="1076179"/>
    <lineage>
        <taxon>unclassified sequences</taxon>
        <taxon>metagenomes</taxon>
        <taxon>ecological metagenomes</taxon>
    </lineage>
</organism>
<keyword evidence="1" id="KW-0812">Transmembrane</keyword>
<proteinExistence type="predicted"/>
<keyword evidence="1" id="KW-0472">Membrane</keyword>
<sequence>MIALMILLIVVAAIIGFEKVGAGDVKLIAAMGLALGYPDILSALYIMSLAMGAYCVLGCATFRLTKASMFPFAPFIMLGMSSSLIFMIMT</sequence>
<reference evidence="3" key="1">
    <citation type="submission" date="2019-08" db="EMBL/GenBank/DDBJ databases">
        <authorList>
            <person name="Kucharzyk K."/>
            <person name="Murdoch R.W."/>
            <person name="Higgins S."/>
            <person name="Loffler F."/>
        </authorList>
    </citation>
    <scope>NUCLEOTIDE SEQUENCE</scope>
</reference>
<keyword evidence="1" id="KW-1133">Transmembrane helix</keyword>